<dbReference type="GO" id="GO:0046872">
    <property type="term" value="F:metal ion binding"/>
    <property type="evidence" value="ECO:0007669"/>
    <property type="project" value="InterPro"/>
</dbReference>
<dbReference type="PROSITE" id="PS51332">
    <property type="entry name" value="B12_BINDING"/>
    <property type="match status" value="1"/>
</dbReference>
<evidence type="ECO:0000259" key="2">
    <source>
        <dbReference type="PROSITE" id="PS51332"/>
    </source>
</evidence>
<reference evidence="3 4" key="1">
    <citation type="submission" date="2020-04" db="EMBL/GenBank/DDBJ databases">
        <title>Novosphingobium sp. TW-4 isolated from soil.</title>
        <authorList>
            <person name="Dahal R.H."/>
            <person name="Chaudhary D.K."/>
        </authorList>
    </citation>
    <scope>NUCLEOTIDE SEQUENCE [LARGE SCALE GENOMIC DNA]</scope>
    <source>
        <strain evidence="3 4">TW-4</strain>
    </source>
</reference>
<dbReference type="GO" id="GO:0031419">
    <property type="term" value="F:cobalamin binding"/>
    <property type="evidence" value="ECO:0007669"/>
    <property type="project" value="InterPro"/>
</dbReference>
<dbReference type="Gene3D" id="3.40.50.280">
    <property type="entry name" value="Cobalamin-binding domain"/>
    <property type="match status" value="1"/>
</dbReference>
<dbReference type="GO" id="GO:0006355">
    <property type="term" value="P:regulation of DNA-templated transcription"/>
    <property type="evidence" value="ECO:0007669"/>
    <property type="project" value="InterPro"/>
</dbReference>
<dbReference type="InterPro" id="IPR003759">
    <property type="entry name" value="Cbl-bd_cap"/>
</dbReference>
<dbReference type="SUPFAM" id="SSF46955">
    <property type="entry name" value="Putative DNA-binding domain"/>
    <property type="match status" value="1"/>
</dbReference>
<evidence type="ECO:0000313" key="4">
    <source>
        <dbReference type="Proteomes" id="UP000583556"/>
    </source>
</evidence>
<dbReference type="InterPro" id="IPR000551">
    <property type="entry name" value="MerR-type_HTH_dom"/>
</dbReference>
<dbReference type="SUPFAM" id="SSF52242">
    <property type="entry name" value="Cobalamin (vitamin B12)-binding domain"/>
    <property type="match status" value="1"/>
</dbReference>
<dbReference type="RefSeq" id="WP_169492734.1">
    <property type="nucleotide sequence ID" value="NZ_JABBGM010000002.1"/>
</dbReference>
<dbReference type="Pfam" id="PF13411">
    <property type="entry name" value="MerR_1"/>
    <property type="match status" value="1"/>
</dbReference>
<keyword evidence="4" id="KW-1185">Reference proteome</keyword>
<gene>
    <name evidence="3" type="ORF">HHL27_07570</name>
</gene>
<dbReference type="Proteomes" id="UP000583556">
    <property type="component" value="Unassembled WGS sequence"/>
</dbReference>
<comment type="caution">
    <text evidence="3">The sequence shown here is derived from an EMBL/GenBank/DDBJ whole genome shotgun (WGS) entry which is preliminary data.</text>
</comment>
<dbReference type="InterPro" id="IPR036594">
    <property type="entry name" value="Meth_synthase_dom"/>
</dbReference>
<dbReference type="Gene3D" id="1.10.1660.10">
    <property type="match status" value="1"/>
</dbReference>
<dbReference type="Gene3D" id="1.10.1240.10">
    <property type="entry name" value="Methionine synthase domain"/>
    <property type="match status" value="1"/>
</dbReference>
<feature type="domain" description="B12-binding" evidence="2">
    <location>
        <begin position="184"/>
        <end position="308"/>
    </location>
</feature>
<feature type="domain" description="HTH merR-type" evidence="1">
    <location>
        <begin position="26"/>
        <end position="78"/>
    </location>
</feature>
<dbReference type="GO" id="GO:0003677">
    <property type="term" value="F:DNA binding"/>
    <property type="evidence" value="ECO:0007669"/>
    <property type="project" value="InterPro"/>
</dbReference>
<organism evidence="3 4">
    <name type="scientific">Novosphingobium olei</name>
    <dbReference type="NCBI Taxonomy" id="2728851"/>
    <lineage>
        <taxon>Bacteria</taxon>
        <taxon>Pseudomonadati</taxon>
        <taxon>Pseudomonadota</taxon>
        <taxon>Alphaproteobacteria</taxon>
        <taxon>Sphingomonadales</taxon>
        <taxon>Sphingomonadaceae</taxon>
        <taxon>Novosphingobium</taxon>
    </lineage>
</organism>
<name>A0A7Y0BNM5_9SPHN</name>
<dbReference type="PROSITE" id="PS50937">
    <property type="entry name" value="HTH_MERR_2"/>
    <property type="match status" value="1"/>
</dbReference>
<proteinExistence type="predicted"/>
<dbReference type="CDD" id="cd01104">
    <property type="entry name" value="HTH_MlrA-CarA"/>
    <property type="match status" value="1"/>
</dbReference>
<dbReference type="Pfam" id="PF02607">
    <property type="entry name" value="B12-binding_2"/>
    <property type="match status" value="1"/>
</dbReference>
<dbReference type="InterPro" id="IPR036724">
    <property type="entry name" value="Cobalamin-bd_sf"/>
</dbReference>
<dbReference type="InterPro" id="IPR006158">
    <property type="entry name" value="Cobalamin-bd"/>
</dbReference>
<sequence length="308" mass="32645">MEDYAPATVLSLSDVVAMTGMGGDLLRAWERRYGFPNPLRDRQGRRVYPVTQVDRLQLLCQLVNAGHRPSRIAALPQPQLKALIQTSPLAVTAGSPLVGYSDIVEQLVEALARNDLDALAQGLRRDLAYRGARSFILETAAPLTTAVGFAWQVGRISVHQEHAFSQILQHVLRTVVLNAGSAAGPKFILTTTPGEAHGLGIAMAEAMIALEGGCCLSLGLQTPLEEIAAATVAHQVDVVGLSFSAFHAPRRAARTIETLRNLLAPTVRLWVGGGCVGLGHITGAGVERFASLATIGEAVGGLQTRRAA</sequence>
<dbReference type="Pfam" id="PF02310">
    <property type="entry name" value="B12-binding"/>
    <property type="match status" value="1"/>
</dbReference>
<accession>A0A7Y0BNM5</accession>
<dbReference type="AlphaFoldDB" id="A0A7Y0BNM5"/>
<evidence type="ECO:0000259" key="1">
    <source>
        <dbReference type="PROSITE" id="PS50937"/>
    </source>
</evidence>
<evidence type="ECO:0000313" key="3">
    <source>
        <dbReference type="EMBL" id="NML93523.1"/>
    </source>
</evidence>
<dbReference type="EMBL" id="JABBGM010000002">
    <property type="protein sequence ID" value="NML93523.1"/>
    <property type="molecule type" value="Genomic_DNA"/>
</dbReference>
<dbReference type="InterPro" id="IPR009061">
    <property type="entry name" value="DNA-bd_dom_put_sf"/>
</dbReference>
<protein>
    <submittedName>
        <fullName evidence="3">MerR family transcriptional regulator</fullName>
    </submittedName>
</protein>
<dbReference type="CDD" id="cd02065">
    <property type="entry name" value="B12-binding_like"/>
    <property type="match status" value="1"/>
</dbReference>